<accession>L0P2D0</accession>
<name>L0P2D0_PHYED</name>
<dbReference type="AlphaFoldDB" id="L0P2D0"/>
<feature type="compositionally biased region" description="Basic and acidic residues" evidence="1">
    <location>
        <begin position="16"/>
        <end position="26"/>
    </location>
</feature>
<organism evidence="2">
    <name type="scientific">Phyllostachys edulis</name>
    <name type="common">Tortoise shell bamboo</name>
    <name type="synonym">Bambusa edulis</name>
    <dbReference type="NCBI Taxonomy" id="38705"/>
    <lineage>
        <taxon>Eukaryota</taxon>
        <taxon>Viridiplantae</taxon>
        <taxon>Streptophyta</taxon>
        <taxon>Embryophyta</taxon>
        <taxon>Tracheophyta</taxon>
        <taxon>Spermatophyta</taxon>
        <taxon>Magnoliopsida</taxon>
        <taxon>Liliopsida</taxon>
        <taxon>Poales</taxon>
        <taxon>Poaceae</taxon>
        <taxon>BOP clade</taxon>
        <taxon>Bambusoideae</taxon>
        <taxon>Arundinarodae</taxon>
        <taxon>Arundinarieae</taxon>
        <taxon>Arundinariinae</taxon>
        <taxon>Phyllostachys</taxon>
    </lineage>
</organism>
<evidence type="ECO:0000256" key="1">
    <source>
        <dbReference type="SAM" id="MobiDB-lite"/>
    </source>
</evidence>
<evidence type="ECO:0000313" key="2">
    <source>
        <dbReference type="EMBL" id="CCI55302.1"/>
    </source>
</evidence>
<gene>
    <name evidence="2" type="primary">PH01B001G05.25</name>
</gene>
<proteinExistence type="predicted"/>
<sequence length="87" mass="9317">MTLLQSSYPKSNRSRGAPEHAREHGVVPDCVENNVGDRVHGAIAVASLEEAAVVTQAQQRKSSLGSRGRGRSLLTSSEVTRCYEPIG</sequence>
<protein>
    <submittedName>
        <fullName evidence="2">PH01B001G05.25 protein</fullName>
    </submittedName>
</protein>
<reference evidence="2" key="1">
    <citation type="submission" date="2012-05" db="EMBL/GenBank/DDBJ databases">
        <authorList>
            <person name="Han B."/>
            <person name="Lu Y."/>
            <person name="Feng Q."/>
            <person name="Zhao Q."/>
            <person name="Lu T.T."/>
            <person name="Li Y."/>
            <person name="Liu K.Y."/>
            <person name="Huang X.H."/>
            <person name="Fan D.L."/>
            <person name="Weng Q.J."/>
            <person name="Zhang L."/>
            <person name="Lu Y.Q."/>
            <person name="Guo Y.L."/>
            <person name="Li W.J."/>
            <person name="Zhou C.C."/>
            <person name="Lu H.Y."/>
            <person name="Huang T."/>
            <person name="Zhu C.R."/>
            <person name="Zhao Y."/>
            <person name="Hu T."/>
            <person name="Yao N."/>
        </authorList>
    </citation>
    <scope>NUCLEOTIDE SEQUENCE</scope>
</reference>
<dbReference type="EMBL" id="FO203436">
    <property type="protein sequence ID" value="CCI55302.1"/>
    <property type="molecule type" value="Genomic_DNA"/>
</dbReference>
<feature type="region of interest" description="Disordered" evidence="1">
    <location>
        <begin position="1"/>
        <end position="26"/>
    </location>
</feature>
<feature type="compositionally biased region" description="Polar residues" evidence="1">
    <location>
        <begin position="1"/>
        <end position="11"/>
    </location>
</feature>